<dbReference type="Pfam" id="PF13977">
    <property type="entry name" value="TetR_C_6"/>
    <property type="match status" value="1"/>
</dbReference>
<dbReference type="SUPFAM" id="SSF48498">
    <property type="entry name" value="Tetracyclin repressor-like, C-terminal domain"/>
    <property type="match status" value="1"/>
</dbReference>
<dbReference type="GO" id="GO:0045892">
    <property type="term" value="P:negative regulation of DNA-templated transcription"/>
    <property type="evidence" value="ECO:0007669"/>
    <property type="project" value="UniProtKB-UniRule"/>
</dbReference>
<dbReference type="SUPFAM" id="SSF46689">
    <property type="entry name" value="Homeodomain-like"/>
    <property type="match status" value="1"/>
</dbReference>
<dbReference type="UniPathway" id="UPA00529"/>
<sequence>MGRQKIRSIRREELIRATITAIHDHGFADLTVAQIAQDAQASTGSIHYYFGGKEALLEATMVHLLGLLKAAYQQHIATATTPQDRLHAVVQANFDQSFLSLETCRVWTQFWAFAPFHPRLARLQRLNRARVRSNLIHALRQLVPEQDLNIKVNAIQGYMDGVWVQLSQSSQTPDFPLLQSEARRFVDQTIAQGGK</sequence>
<keyword evidence="3 7" id="KW-0805">Transcription regulation</keyword>
<dbReference type="InterPro" id="IPR039538">
    <property type="entry name" value="BetI_C"/>
</dbReference>
<keyword evidence="5 7" id="KW-0804">Transcription</keyword>
<dbReference type="GO" id="GO:0019285">
    <property type="term" value="P:glycine betaine biosynthetic process from choline"/>
    <property type="evidence" value="ECO:0007669"/>
    <property type="project" value="UniProtKB-UniRule"/>
</dbReference>
<dbReference type="Proteomes" id="UP000051681">
    <property type="component" value="Unassembled WGS sequence"/>
</dbReference>
<evidence type="ECO:0000256" key="1">
    <source>
        <dbReference type="ARBA" id="ARBA00004719"/>
    </source>
</evidence>
<dbReference type="AlphaFoldDB" id="A0A0P1GNI0"/>
<evidence type="ECO:0000256" key="6">
    <source>
        <dbReference type="ARBA" id="ARBA00024936"/>
    </source>
</evidence>
<dbReference type="PROSITE" id="PS01081">
    <property type="entry name" value="HTH_TETR_1"/>
    <property type="match status" value="1"/>
</dbReference>
<dbReference type="GO" id="GO:0003700">
    <property type="term" value="F:DNA-binding transcription factor activity"/>
    <property type="evidence" value="ECO:0007669"/>
    <property type="project" value="UniProtKB-UniRule"/>
</dbReference>
<keyword evidence="2 7" id="KW-0678">Repressor</keyword>
<name>A0A0P1GNI0_9RHOB</name>
<dbReference type="InterPro" id="IPR023772">
    <property type="entry name" value="DNA-bd_HTH_TetR-type_CS"/>
</dbReference>
<evidence type="ECO:0000256" key="5">
    <source>
        <dbReference type="ARBA" id="ARBA00023163"/>
    </source>
</evidence>
<comment type="pathway">
    <text evidence="1 7">Amine and polyamine biosynthesis; betaine biosynthesis via choline pathway [regulation].</text>
</comment>
<evidence type="ECO:0000256" key="4">
    <source>
        <dbReference type="ARBA" id="ARBA00023125"/>
    </source>
</evidence>
<evidence type="ECO:0000259" key="9">
    <source>
        <dbReference type="PROSITE" id="PS50977"/>
    </source>
</evidence>
<feature type="DNA-binding region" description="H-T-H motif" evidence="7 8">
    <location>
        <begin position="31"/>
        <end position="50"/>
    </location>
</feature>
<dbReference type="InterPro" id="IPR036271">
    <property type="entry name" value="Tet_transcr_reg_TetR-rel_C_sf"/>
</dbReference>
<dbReference type="HAMAP" id="MF_00768">
    <property type="entry name" value="HTH_type_BetI"/>
    <property type="match status" value="1"/>
</dbReference>
<dbReference type="InterPro" id="IPR001647">
    <property type="entry name" value="HTH_TetR"/>
</dbReference>
<evidence type="ECO:0000313" key="10">
    <source>
        <dbReference type="EMBL" id="CUH83894.1"/>
    </source>
</evidence>
<comment type="function">
    <text evidence="7">Repressor involved in choline regulation of the bet genes.</text>
</comment>
<evidence type="ECO:0000256" key="2">
    <source>
        <dbReference type="ARBA" id="ARBA00022491"/>
    </source>
</evidence>
<evidence type="ECO:0000313" key="11">
    <source>
        <dbReference type="Proteomes" id="UP000051681"/>
    </source>
</evidence>
<gene>
    <name evidence="10" type="primary">kstR2_1</name>
    <name evidence="7" type="synonym">betI</name>
    <name evidence="10" type="ORF">TM5383_01098</name>
</gene>
<evidence type="ECO:0000256" key="8">
    <source>
        <dbReference type="PROSITE-ProRule" id="PRU00335"/>
    </source>
</evidence>
<proteinExistence type="inferred from homology"/>
<reference evidence="10 11" key="1">
    <citation type="submission" date="2015-09" db="EMBL/GenBank/DDBJ databases">
        <authorList>
            <consortium name="Swine Surveillance"/>
        </authorList>
    </citation>
    <scope>NUCLEOTIDE SEQUENCE [LARGE SCALE GENOMIC DNA]</scope>
    <source>
        <strain evidence="10 11">CECT 8383</strain>
    </source>
</reference>
<evidence type="ECO:0000256" key="3">
    <source>
        <dbReference type="ARBA" id="ARBA00023015"/>
    </source>
</evidence>
<dbReference type="InterPro" id="IPR009057">
    <property type="entry name" value="Homeodomain-like_sf"/>
</dbReference>
<evidence type="ECO:0000256" key="7">
    <source>
        <dbReference type="HAMAP-Rule" id="MF_00768"/>
    </source>
</evidence>
<dbReference type="PANTHER" id="PTHR30055">
    <property type="entry name" value="HTH-TYPE TRANSCRIPTIONAL REGULATOR RUTR"/>
    <property type="match status" value="1"/>
</dbReference>
<accession>A0A0P1GNI0</accession>
<dbReference type="Pfam" id="PF00440">
    <property type="entry name" value="TetR_N"/>
    <property type="match status" value="1"/>
</dbReference>
<dbReference type="InterPro" id="IPR050109">
    <property type="entry name" value="HTH-type_TetR-like_transc_reg"/>
</dbReference>
<dbReference type="NCBIfam" id="TIGR03384">
    <property type="entry name" value="betaine_BetI"/>
    <property type="match status" value="1"/>
</dbReference>
<dbReference type="Gene3D" id="1.10.357.10">
    <property type="entry name" value="Tetracycline Repressor, domain 2"/>
    <property type="match status" value="1"/>
</dbReference>
<keyword evidence="4 7" id="KW-0238">DNA-binding</keyword>
<dbReference type="PROSITE" id="PS50977">
    <property type="entry name" value="HTH_TETR_2"/>
    <property type="match status" value="1"/>
</dbReference>
<protein>
    <recommendedName>
        <fullName evidence="7">HTH-type transcriptional regulator BetI</fullName>
    </recommendedName>
</protein>
<dbReference type="RefSeq" id="WP_058318010.1">
    <property type="nucleotide sequence ID" value="NZ_CYSF01000006.1"/>
</dbReference>
<organism evidence="10 11">
    <name type="scientific">Thalassovita mediterranea</name>
    <dbReference type="NCBI Taxonomy" id="340021"/>
    <lineage>
        <taxon>Bacteria</taxon>
        <taxon>Pseudomonadati</taxon>
        <taxon>Pseudomonadota</taxon>
        <taxon>Alphaproteobacteria</taxon>
        <taxon>Rhodobacterales</taxon>
        <taxon>Roseobacteraceae</taxon>
        <taxon>Thalassovita</taxon>
    </lineage>
</organism>
<comment type="function">
    <text evidence="6">Repressor involved in the biosynthesis of the osmoprotectant glycine betaine. It represses transcription of the choline transporter BetT and the genes of BetAB involved in the synthesis of glycine betaine.</text>
</comment>
<dbReference type="STRING" id="340021.TM5383_01098"/>
<feature type="domain" description="HTH tetR-type" evidence="9">
    <location>
        <begin position="8"/>
        <end position="68"/>
    </location>
</feature>
<dbReference type="OrthoDB" id="7185252at2"/>
<dbReference type="GO" id="GO:0000976">
    <property type="term" value="F:transcription cis-regulatory region binding"/>
    <property type="evidence" value="ECO:0007669"/>
    <property type="project" value="TreeGrafter"/>
</dbReference>
<dbReference type="PANTHER" id="PTHR30055:SF234">
    <property type="entry name" value="HTH-TYPE TRANSCRIPTIONAL REGULATOR BETI"/>
    <property type="match status" value="1"/>
</dbReference>
<dbReference type="EMBL" id="CYSF01000006">
    <property type="protein sequence ID" value="CUH83894.1"/>
    <property type="molecule type" value="Genomic_DNA"/>
</dbReference>
<dbReference type="NCBIfam" id="NF001978">
    <property type="entry name" value="PRK00767.1"/>
    <property type="match status" value="1"/>
</dbReference>
<keyword evidence="11" id="KW-1185">Reference proteome</keyword>
<dbReference type="InterPro" id="IPR017757">
    <property type="entry name" value="Tscrpt_rep_BetI"/>
</dbReference>